<dbReference type="EMBL" id="JBHSGK010000013">
    <property type="protein sequence ID" value="MFC4737673.1"/>
    <property type="molecule type" value="Genomic_DNA"/>
</dbReference>
<name>A0ABV9NWJ0_9BACI</name>
<gene>
    <name evidence="2" type="primary">aac(6')</name>
    <name evidence="2" type="ORF">ACFO4L_13800</name>
</gene>
<sequence length="146" mass="15726">MDIQRVTTASQLTACAELAAALYKHESAEAMLAEFQSLPTTNSLFLARSASDAAGFIHLSLRQDYVEGTASSPVLYLEGIYVKEAYRFSGTASALLKAGESWGRSQGCKEMGSDTVLTNESGAAFHEKAGFTEVNRIICFAKRLDS</sequence>
<dbReference type="InterPro" id="IPR000182">
    <property type="entry name" value="GNAT_dom"/>
</dbReference>
<dbReference type="RefSeq" id="WP_377910261.1">
    <property type="nucleotide sequence ID" value="NZ_JBHSGK010000013.1"/>
</dbReference>
<dbReference type="NCBIfam" id="NF043067">
    <property type="entry name" value="AAC_6p_group_E"/>
    <property type="match status" value="1"/>
</dbReference>
<dbReference type="Gene3D" id="3.40.630.30">
    <property type="match status" value="1"/>
</dbReference>
<comment type="caution">
    <text evidence="2">The sequence shown here is derived from an EMBL/GenBank/DDBJ whole genome shotgun (WGS) entry which is preliminary data.</text>
</comment>
<keyword evidence="2" id="KW-0012">Acyltransferase</keyword>
<keyword evidence="2" id="KW-0808">Transferase</keyword>
<dbReference type="EC" id="2.3.1.82" evidence="2"/>
<dbReference type="PROSITE" id="PS51186">
    <property type="entry name" value="GNAT"/>
    <property type="match status" value="1"/>
</dbReference>
<dbReference type="Proteomes" id="UP001595896">
    <property type="component" value="Unassembled WGS sequence"/>
</dbReference>
<dbReference type="Pfam" id="PF00583">
    <property type="entry name" value="Acetyltransf_1"/>
    <property type="match status" value="1"/>
</dbReference>
<evidence type="ECO:0000313" key="2">
    <source>
        <dbReference type="EMBL" id="MFC4737673.1"/>
    </source>
</evidence>
<proteinExistence type="predicted"/>
<dbReference type="SUPFAM" id="SSF55729">
    <property type="entry name" value="Acyl-CoA N-acyltransferases (Nat)"/>
    <property type="match status" value="1"/>
</dbReference>
<evidence type="ECO:0000259" key="1">
    <source>
        <dbReference type="PROSITE" id="PS51186"/>
    </source>
</evidence>
<feature type="domain" description="N-acetyltransferase" evidence="1">
    <location>
        <begin position="1"/>
        <end position="145"/>
    </location>
</feature>
<dbReference type="InterPro" id="IPR016181">
    <property type="entry name" value="Acyl_CoA_acyltransferase"/>
</dbReference>
<protein>
    <submittedName>
        <fullName evidence="2">Aminoglycoside 6'-N-acetyltransferase</fullName>
        <ecNumber evidence="2">2.3.1.82</ecNumber>
    </submittedName>
</protein>
<accession>A0ABV9NWJ0</accession>
<organism evidence="2 3">
    <name type="scientific">Bacillus daqingensis</name>
    <dbReference type="NCBI Taxonomy" id="872396"/>
    <lineage>
        <taxon>Bacteria</taxon>
        <taxon>Bacillati</taxon>
        <taxon>Bacillota</taxon>
        <taxon>Bacilli</taxon>
        <taxon>Bacillales</taxon>
        <taxon>Bacillaceae</taxon>
        <taxon>Bacillus</taxon>
    </lineage>
</organism>
<evidence type="ECO:0000313" key="3">
    <source>
        <dbReference type="Proteomes" id="UP001595896"/>
    </source>
</evidence>
<dbReference type="GO" id="GO:0047663">
    <property type="term" value="F:aminoglycoside 6'-N-acetyltransferase activity"/>
    <property type="evidence" value="ECO:0007669"/>
    <property type="project" value="UniProtKB-EC"/>
</dbReference>
<reference evidence="3" key="1">
    <citation type="journal article" date="2019" name="Int. J. Syst. Evol. Microbiol.">
        <title>The Global Catalogue of Microorganisms (GCM) 10K type strain sequencing project: providing services to taxonomists for standard genome sequencing and annotation.</title>
        <authorList>
            <consortium name="The Broad Institute Genomics Platform"/>
            <consortium name="The Broad Institute Genome Sequencing Center for Infectious Disease"/>
            <person name="Wu L."/>
            <person name="Ma J."/>
        </authorList>
    </citation>
    <scope>NUCLEOTIDE SEQUENCE [LARGE SCALE GENOMIC DNA]</scope>
    <source>
        <strain evidence="3">JCM 12165</strain>
    </source>
</reference>
<keyword evidence="3" id="KW-1185">Reference proteome</keyword>
<dbReference type="CDD" id="cd04301">
    <property type="entry name" value="NAT_SF"/>
    <property type="match status" value="1"/>
</dbReference>
<dbReference type="PANTHER" id="PTHR43072">
    <property type="entry name" value="N-ACETYLTRANSFERASE"/>
    <property type="match status" value="1"/>
</dbReference>